<dbReference type="AlphaFoldDB" id="A0A9W3AXF0"/>
<evidence type="ECO:0000256" key="1">
    <source>
        <dbReference type="SAM" id="SignalP"/>
    </source>
</evidence>
<dbReference type="Proteomes" id="UP001165740">
    <property type="component" value="Chromosome 7"/>
</dbReference>
<feature type="chain" id="PRO_5040847710" evidence="1">
    <location>
        <begin position="28"/>
        <end position="170"/>
    </location>
</feature>
<dbReference type="PANTHER" id="PTHR31751">
    <property type="entry name" value="SI:CH211-108C17.2-RELATED-RELATED"/>
    <property type="match status" value="1"/>
</dbReference>
<dbReference type="OMA" id="HEHCEHE"/>
<evidence type="ECO:0000313" key="2">
    <source>
        <dbReference type="Proteomes" id="UP001165740"/>
    </source>
</evidence>
<gene>
    <name evidence="3" type="primary">LOC106063943</name>
</gene>
<name>A0A9W3AXF0_BIOGL</name>
<dbReference type="GeneID" id="106063943"/>
<dbReference type="PANTHER" id="PTHR31751:SF42">
    <property type="entry name" value="PROTEIN CBG10204"/>
    <property type="match status" value="1"/>
</dbReference>
<keyword evidence="2" id="KW-1185">Reference proteome</keyword>
<reference evidence="3" key="1">
    <citation type="submission" date="2025-08" db="UniProtKB">
        <authorList>
            <consortium name="RefSeq"/>
        </authorList>
    </citation>
    <scope>IDENTIFICATION</scope>
</reference>
<proteinExistence type="predicted"/>
<sequence length="170" mass="19661">MHYTGKNISSTIIRLYLLWCAVSTSDGNGDLMFDKWQSLLNHLVSQHTDHSNSLFSSSLHSIEYNTDNKDWFEPEYIDLFFFYINALQEQTIMKVFAKSYNIKLEKDIKKVSPIYQTAALESFHSLVIKFAPKHTAFSYLGMQSRLHIAAMHYNENCGEETDDTDEEGNV</sequence>
<dbReference type="OrthoDB" id="5987257at2759"/>
<organism evidence="2 3">
    <name type="scientific">Biomphalaria glabrata</name>
    <name type="common">Bloodfluke planorb</name>
    <name type="synonym">Freshwater snail</name>
    <dbReference type="NCBI Taxonomy" id="6526"/>
    <lineage>
        <taxon>Eukaryota</taxon>
        <taxon>Metazoa</taxon>
        <taxon>Spiralia</taxon>
        <taxon>Lophotrochozoa</taxon>
        <taxon>Mollusca</taxon>
        <taxon>Gastropoda</taxon>
        <taxon>Heterobranchia</taxon>
        <taxon>Euthyneura</taxon>
        <taxon>Panpulmonata</taxon>
        <taxon>Hygrophila</taxon>
        <taxon>Lymnaeoidea</taxon>
        <taxon>Planorbidae</taxon>
        <taxon>Biomphalaria</taxon>
    </lineage>
</organism>
<feature type="signal peptide" evidence="1">
    <location>
        <begin position="1"/>
        <end position="27"/>
    </location>
</feature>
<keyword evidence="1" id="KW-0732">Signal</keyword>
<dbReference type="RefSeq" id="XP_055891897.1">
    <property type="nucleotide sequence ID" value="XM_056035922.1"/>
</dbReference>
<protein>
    <submittedName>
        <fullName evidence="3">Uncharacterized protein LOC106063943</fullName>
    </submittedName>
</protein>
<evidence type="ECO:0000313" key="3">
    <source>
        <dbReference type="RefSeq" id="XP_055891897.1"/>
    </source>
</evidence>
<accession>A0A9W3AXF0</accession>